<dbReference type="EMBL" id="RAYQ01000012">
    <property type="protein sequence ID" value="RKI90857.1"/>
    <property type="molecule type" value="Genomic_DNA"/>
</dbReference>
<comment type="caution">
    <text evidence="2">The sequence shown here is derived from an EMBL/GenBank/DDBJ whole genome shotgun (WGS) entry which is preliminary data.</text>
</comment>
<dbReference type="GO" id="GO:0016787">
    <property type="term" value="F:hydrolase activity"/>
    <property type="evidence" value="ECO:0007669"/>
    <property type="project" value="UniProtKB-KW"/>
</dbReference>
<dbReference type="Proteomes" id="UP000280696">
    <property type="component" value="Unassembled WGS sequence"/>
</dbReference>
<dbReference type="SUPFAM" id="SSF53474">
    <property type="entry name" value="alpha/beta-Hydrolases"/>
    <property type="match status" value="1"/>
</dbReference>
<evidence type="ECO:0000313" key="3">
    <source>
        <dbReference type="Proteomes" id="UP000280696"/>
    </source>
</evidence>
<sequence>MVKKIEFTFDSRDGMAKIHAVRWVPEGKVVCILQVVHGMAEYIERYEDLARYLGEKGILVTGDDHLGHGKSVGEDGTYGYFCEQDPATVVVRDVHRLKKMTQEEYPGVPYIILGHSMGSFIARNYLFRYGTGIQGAIICGTGSQPEALVKICKLMAAVQGFFLGGKHTAKLMDRLAFSGYNQKIPDAKTSFDWLCTDEAVVDAYRKDKLCGFTFTVNGFKTLFTLIDRLNQEENLQMMPKELPVYFIAGEMDPVGNYGEGVKKAVQDFRQAGMEQVSLKLYPKDRHELLNEKDKIKVYEDIYPWIMERVKEYQKFYTS</sequence>
<dbReference type="OrthoDB" id="9806902at2"/>
<reference evidence="2 3" key="1">
    <citation type="submission" date="2018-09" db="EMBL/GenBank/DDBJ databases">
        <title>Murine metabolic-syndrome-specific gut microbial biobank.</title>
        <authorList>
            <person name="Liu C."/>
        </authorList>
    </citation>
    <scope>NUCLEOTIDE SEQUENCE [LARGE SCALE GENOMIC DNA]</scope>
    <source>
        <strain evidence="2 3">0.1xD8-82</strain>
    </source>
</reference>
<evidence type="ECO:0000313" key="2">
    <source>
        <dbReference type="EMBL" id="RKI90857.1"/>
    </source>
</evidence>
<dbReference type="AlphaFoldDB" id="A0A3A9AHK0"/>
<keyword evidence="3" id="KW-1185">Reference proteome</keyword>
<name>A0A3A9AHK0_9FIRM</name>
<proteinExistence type="predicted"/>
<dbReference type="InterPro" id="IPR051044">
    <property type="entry name" value="MAG_DAG_Lipase"/>
</dbReference>
<evidence type="ECO:0000259" key="1">
    <source>
        <dbReference type="Pfam" id="PF12146"/>
    </source>
</evidence>
<dbReference type="InterPro" id="IPR029058">
    <property type="entry name" value="AB_hydrolase_fold"/>
</dbReference>
<dbReference type="PANTHER" id="PTHR11614">
    <property type="entry name" value="PHOSPHOLIPASE-RELATED"/>
    <property type="match status" value="1"/>
</dbReference>
<gene>
    <name evidence="2" type="ORF">D7V94_12100</name>
</gene>
<dbReference type="InterPro" id="IPR022742">
    <property type="entry name" value="Hydrolase_4"/>
</dbReference>
<accession>A0A3A9AHK0</accession>
<keyword evidence="2" id="KW-0378">Hydrolase</keyword>
<dbReference type="Gene3D" id="3.40.50.1820">
    <property type="entry name" value="alpha/beta hydrolase"/>
    <property type="match status" value="1"/>
</dbReference>
<organism evidence="2 3">
    <name type="scientific">Parablautia intestinalis</name>
    <dbReference type="NCBI Taxonomy" id="2320100"/>
    <lineage>
        <taxon>Bacteria</taxon>
        <taxon>Bacillati</taxon>
        <taxon>Bacillota</taxon>
        <taxon>Clostridia</taxon>
        <taxon>Lachnospirales</taxon>
        <taxon>Lachnospiraceae</taxon>
        <taxon>Parablautia</taxon>
    </lineage>
</organism>
<feature type="domain" description="Serine aminopeptidase S33" evidence="1">
    <location>
        <begin position="32"/>
        <end position="293"/>
    </location>
</feature>
<dbReference type="Pfam" id="PF12146">
    <property type="entry name" value="Hydrolase_4"/>
    <property type="match status" value="1"/>
</dbReference>
<dbReference type="RefSeq" id="WP_120470094.1">
    <property type="nucleotide sequence ID" value="NZ_CATAJS010000006.1"/>
</dbReference>
<protein>
    <submittedName>
        <fullName evidence="2">Alpha/beta fold hydrolase</fullName>
    </submittedName>
</protein>